<dbReference type="SUPFAM" id="SSF53335">
    <property type="entry name" value="S-adenosyl-L-methionine-dependent methyltransferases"/>
    <property type="match status" value="1"/>
</dbReference>
<proteinExistence type="predicted"/>
<dbReference type="GO" id="GO:0032259">
    <property type="term" value="P:methylation"/>
    <property type="evidence" value="ECO:0007669"/>
    <property type="project" value="UniProtKB-KW"/>
</dbReference>
<evidence type="ECO:0000256" key="2">
    <source>
        <dbReference type="ARBA" id="ARBA00022679"/>
    </source>
</evidence>
<keyword evidence="4" id="KW-0812">Transmembrane</keyword>
<dbReference type="InterPro" id="IPR041698">
    <property type="entry name" value="Methyltransf_25"/>
</dbReference>
<keyword evidence="2 6" id="KW-0808">Transferase</keyword>
<feature type="transmembrane region" description="Helical" evidence="4">
    <location>
        <begin position="6"/>
        <end position="25"/>
    </location>
</feature>
<dbReference type="GO" id="GO:0008168">
    <property type="term" value="F:methyltransferase activity"/>
    <property type="evidence" value="ECO:0007669"/>
    <property type="project" value="UniProtKB-KW"/>
</dbReference>
<dbReference type="PANTHER" id="PTHR13610">
    <property type="entry name" value="METHYLTRANSFERASE DOMAIN-CONTAINING PROTEIN"/>
    <property type="match status" value="1"/>
</dbReference>
<accession>A0ABZ1CMI0</accession>
<dbReference type="Proteomes" id="UP001334732">
    <property type="component" value="Chromosome"/>
</dbReference>
<dbReference type="Pfam" id="PF13649">
    <property type="entry name" value="Methyltransf_25"/>
    <property type="match status" value="1"/>
</dbReference>
<organism evidence="6 7">
    <name type="scientific">Thiobacillus sedimenti</name>
    <dbReference type="NCBI Taxonomy" id="3110231"/>
    <lineage>
        <taxon>Bacteria</taxon>
        <taxon>Pseudomonadati</taxon>
        <taxon>Pseudomonadota</taxon>
        <taxon>Betaproteobacteria</taxon>
        <taxon>Nitrosomonadales</taxon>
        <taxon>Thiobacillaceae</taxon>
        <taxon>Thiobacillus</taxon>
    </lineage>
</organism>
<name>A0ABZ1CMI0_9PROT</name>
<sequence>MARLPVGVQSLAIQCAALAALVLLARLLPPSFPFPDSLTALVLAQGALAAALSRSWRQPPWWQVLHLGFLPGALAATQATLPGGVYLAGFVLLLLFYWSTVRTRVPLFLSGERARRTLATLLPQAGPFAFVDLGSGLGGVPLFLEREFPQARLYGTEIAPAPWLISRLRAWLKGSRVEFLRRDYASLDLGEFDVVFAFLSPAAMPDLWRQAQAQMRRGTLFLSLAFPVEGRLPDRVEAEEAGGRHTLYAWRM</sequence>
<keyword evidence="7" id="KW-1185">Reference proteome</keyword>
<keyword evidence="3" id="KW-0949">S-adenosyl-L-methionine</keyword>
<keyword evidence="1 6" id="KW-0489">Methyltransferase</keyword>
<evidence type="ECO:0000256" key="1">
    <source>
        <dbReference type="ARBA" id="ARBA00022603"/>
    </source>
</evidence>
<keyword evidence="4" id="KW-0472">Membrane</keyword>
<feature type="domain" description="Methyltransferase" evidence="5">
    <location>
        <begin position="131"/>
        <end position="217"/>
    </location>
</feature>
<gene>
    <name evidence="6" type="ORF">VA613_06350</name>
</gene>
<dbReference type="InterPro" id="IPR029063">
    <property type="entry name" value="SAM-dependent_MTases_sf"/>
</dbReference>
<evidence type="ECO:0000256" key="3">
    <source>
        <dbReference type="ARBA" id="ARBA00022691"/>
    </source>
</evidence>
<dbReference type="PANTHER" id="PTHR13610:SF9">
    <property type="entry name" value="FI06469P"/>
    <property type="match status" value="1"/>
</dbReference>
<keyword evidence="4" id="KW-1133">Transmembrane helix</keyword>
<dbReference type="InterPro" id="IPR026170">
    <property type="entry name" value="FAM173A/B"/>
</dbReference>
<evidence type="ECO:0000259" key="5">
    <source>
        <dbReference type="Pfam" id="PF13649"/>
    </source>
</evidence>
<dbReference type="EC" id="2.1.-.-" evidence="6"/>
<reference evidence="6 7" key="1">
    <citation type="submission" date="2023-12" db="EMBL/GenBank/DDBJ databases">
        <title>Thiobacillus sedimentum sp. nov., a chemolithoautotrophic sulfur-oxidizing bacterium isolated from freshwater sediment.</title>
        <authorList>
            <person name="Luo J."/>
            <person name="Dai C."/>
        </authorList>
    </citation>
    <scope>NUCLEOTIDE SEQUENCE [LARGE SCALE GENOMIC DNA]</scope>
    <source>
        <strain evidence="6 7">SCUT-2</strain>
    </source>
</reference>
<dbReference type="EMBL" id="CP141769">
    <property type="protein sequence ID" value="WRS40492.1"/>
    <property type="molecule type" value="Genomic_DNA"/>
</dbReference>
<evidence type="ECO:0000313" key="6">
    <source>
        <dbReference type="EMBL" id="WRS40492.1"/>
    </source>
</evidence>
<protein>
    <submittedName>
        <fullName evidence="6">Class I SAM-dependent methyltransferase</fullName>
        <ecNumber evidence="6">2.1.-.-</ecNumber>
    </submittedName>
</protein>
<evidence type="ECO:0000313" key="7">
    <source>
        <dbReference type="Proteomes" id="UP001334732"/>
    </source>
</evidence>
<feature type="transmembrane region" description="Helical" evidence="4">
    <location>
        <begin position="76"/>
        <end position="98"/>
    </location>
</feature>
<dbReference type="CDD" id="cd02440">
    <property type="entry name" value="AdoMet_MTases"/>
    <property type="match status" value="1"/>
</dbReference>
<evidence type="ECO:0000256" key="4">
    <source>
        <dbReference type="SAM" id="Phobius"/>
    </source>
</evidence>
<dbReference type="Gene3D" id="3.40.50.150">
    <property type="entry name" value="Vaccinia Virus protein VP39"/>
    <property type="match status" value="1"/>
</dbReference>
<dbReference type="RefSeq" id="WP_324781019.1">
    <property type="nucleotide sequence ID" value="NZ_CP141769.1"/>
</dbReference>